<evidence type="ECO:0000313" key="2">
    <source>
        <dbReference type="Proteomes" id="UP000499080"/>
    </source>
</evidence>
<reference evidence="1 2" key="1">
    <citation type="journal article" date="2019" name="Sci. Rep.">
        <title>Orb-weaving spider Araneus ventricosus genome elucidates the spidroin gene catalogue.</title>
        <authorList>
            <person name="Kono N."/>
            <person name="Nakamura H."/>
            <person name="Ohtoshi R."/>
            <person name="Moran D.A.P."/>
            <person name="Shinohara A."/>
            <person name="Yoshida Y."/>
            <person name="Fujiwara M."/>
            <person name="Mori M."/>
            <person name="Tomita M."/>
            <person name="Arakawa K."/>
        </authorList>
    </citation>
    <scope>NUCLEOTIDE SEQUENCE [LARGE SCALE GENOMIC DNA]</scope>
</reference>
<sequence>VVDEDIYEVMRQLAIDQLVNEAIVPHPIKSFVDI</sequence>
<name>A0A4Y2HYE0_ARAVE</name>
<evidence type="ECO:0000313" key="1">
    <source>
        <dbReference type="EMBL" id="GBM70564.1"/>
    </source>
</evidence>
<dbReference type="AlphaFoldDB" id="A0A4Y2HYE0"/>
<dbReference type="EMBL" id="BGPR01104695">
    <property type="protein sequence ID" value="GBM70564.1"/>
    <property type="molecule type" value="Genomic_DNA"/>
</dbReference>
<organism evidence="1 2">
    <name type="scientific">Araneus ventricosus</name>
    <name type="common">Orbweaver spider</name>
    <name type="synonym">Epeira ventricosa</name>
    <dbReference type="NCBI Taxonomy" id="182803"/>
    <lineage>
        <taxon>Eukaryota</taxon>
        <taxon>Metazoa</taxon>
        <taxon>Ecdysozoa</taxon>
        <taxon>Arthropoda</taxon>
        <taxon>Chelicerata</taxon>
        <taxon>Arachnida</taxon>
        <taxon>Araneae</taxon>
        <taxon>Araneomorphae</taxon>
        <taxon>Entelegynae</taxon>
        <taxon>Araneoidea</taxon>
        <taxon>Araneidae</taxon>
        <taxon>Araneus</taxon>
    </lineage>
</organism>
<proteinExistence type="predicted"/>
<dbReference type="Proteomes" id="UP000499080">
    <property type="component" value="Unassembled WGS sequence"/>
</dbReference>
<accession>A0A4Y2HYE0</accession>
<protein>
    <submittedName>
        <fullName evidence="1">Uncharacterized protein</fullName>
    </submittedName>
</protein>
<comment type="caution">
    <text evidence="1">The sequence shown here is derived from an EMBL/GenBank/DDBJ whole genome shotgun (WGS) entry which is preliminary data.</text>
</comment>
<keyword evidence="2" id="KW-1185">Reference proteome</keyword>
<feature type="non-terminal residue" evidence="1">
    <location>
        <position position="1"/>
    </location>
</feature>
<gene>
    <name evidence="1" type="ORF">AVEN_17246_1</name>
</gene>